<sequence length="96" mass="11217">MTKENLDIQHERKGDTGRYWALANGGEAELTYKMRGEIMVIDHTYTPVEARGKNIARQLVERAVDDARDQGFRIDPQCPYVDKLFQRRPEWAPLRI</sequence>
<keyword evidence="2" id="KW-0012">Acyltransferase</keyword>
<dbReference type="EC" id="2.3.1.-" evidence="2"/>
<dbReference type="InterPro" id="IPR031165">
    <property type="entry name" value="GNAT_YJDJ"/>
</dbReference>
<dbReference type="RefSeq" id="WP_379880454.1">
    <property type="nucleotide sequence ID" value="NZ_JBHPON010000001.1"/>
</dbReference>
<keyword evidence="3" id="KW-1185">Reference proteome</keyword>
<dbReference type="PANTHER" id="PTHR31435">
    <property type="entry name" value="PROTEIN NATD1"/>
    <property type="match status" value="1"/>
</dbReference>
<proteinExistence type="predicted"/>
<dbReference type="Proteomes" id="UP001596116">
    <property type="component" value="Unassembled WGS sequence"/>
</dbReference>
<comment type="caution">
    <text evidence="2">The sequence shown here is derived from an EMBL/GenBank/DDBJ whole genome shotgun (WGS) entry which is preliminary data.</text>
</comment>
<dbReference type="Gene3D" id="3.40.630.30">
    <property type="match status" value="1"/>
</dbReference>
<dbReference type="Pfam" id="PF14542">
    <property type="entry name" value="Acetyltransf_CG"/>
    <property type="match status" value="1"/>
</dbReference>
<feature type="domain" description="N-acetyltransferase" evidence="1">
    <location>
        <begin position="11"/>
        <end position="96"/>
    </location>
</feature>
<accession>A0ABW1KUI6</accession>
<keyword evidence="2" id="KW-0808">Transferase</keyword>
<dbReference type="InterPro" id="IPR045057">
    <property type="entry name" value="Gcn5-rel_NAT"/>
</dbReference>
<dbReference type="PANTHER" id="PTHR31435:SF9">
    <property type="entry name" value="PROTEIN NATD1"/>
    <property type="match status" value="1"/>
</dbReference>
<evidence type="ECO:0000259" key="1">
    <source>
        <dbReference type="PROSITE" id="PS51729"/>
    </source>
</evidence>
<name>A0ABW1KUI6_9PROT</name>
<dbReference type="SUPFAM" id="SSF55729">
    <property type="entry name" value="Acyl-CoA N-acyltransferases (Nat)"/>
    <property type="match status" value="1"/>
</dbReference>
<organism evidence="2 3">
    <name type="scientific">Hyphococcus aureus</name>
    <dbReference type="NCBI Taxonomy" id="2666033"/>
    <lineage>
        <taxon>Bacteria</taxon>
        <taxon>Pseudomonadati</taxon>
        <taxon>Pseudomonadota</taxon>
        <taxon>Alphaproteobacteria</taxon>
        <taxon>Parvularculales</taxon>
        <taxon>Parvularculaceae</taxon>
        <taxon>Hyphococcus</taxon>
    </lineage>
</organism>
<dbReference type="CDD" id="cd04301">
    <property type="entry name" value="NAT_SF"/>
    <property type="match status" value="1"/>
</dbReference>
<evidence type="ECO:0000313" key="3">
    <source>
        <dbReference type="Proteomes" id="UP001596116"/>
    </source>
</evidence>
<dbReference type="PROSITE" id="PS51729">
    <property type="entry name" value="GNAT_YJDJ"/>
    <property type="match status" value="1"/>
</dbReference>
<gene>
    <name evidence="2" type="ORF">ACFMB1_01680</name>
</gene>
<reference evidence="2 3" key="1">
    <citation type="submission" date="2024-09" db="EMBL/GenBank/DDBJ databases">
        <authorList>
            <person name="Zhang Z.-H."/>
        </authorList>
    </citation>
    <scope>NUCLEOTIDE SEQUENCE [LARGE SCALE GENOMIC DNA]</scope>
    <source>
        <strain evidence="2 3">HHTR114</strain>
    </source>
</reference>
<dbReference type="InterPro" id="IPR016181">
    <property type="entry name" value="Acyl_CoA_acyltransferase"/>
</dbReference>
<evidence type="ECO:0000313" key="2">
    <source>
        <dbReference type="EMBL" id="MFC6034232.1"/>
    </source>
</evidence>
<protein>
    <submittedName>
        <fullName evidence="2">GNAT family N-acetyltransferase</fullName>
        <ecNumber evidence="2">2.3.1.-</ecNumber>
    </submittedName>
</protein>
<dbReference type="GO" id="GO:0016746">
    <property type="term" value="F:acyltransferase activity"/>
    <property type="evidence" value="ECO:0007669"/>
    <property type="project" value="UniProtKB-KW"/>
</dbReference>
<dbReference type="EMBL" id="JBHPON010000001">
    <property type="protein sequence ID" value="MFC6034232.1"/>
    <property type="molecule type" value="Genomic_DNA"/>
</dbReference>